<organism evidence="8 9">
    <name type="scientific">Candidatus Borkfalkia avicola</name>
    <dbReference type="NCBI Taxonomy" id="2838503"/>
    <lineage>
        <taxon>Bacteria</taxon>
        <taxon>Bacillati</taxon>
        <taxon>Bacillota</taxon>
        <taxon>Clostridia</taxon>
        <taxon>Christensenellales</taxon>
        <taxon>Christensenellaceae</taxon>
        <taxon>Candidatus Borkfalkia</taxon>
    </lineage>
</organism>
<reference evidence="8" key="1">
    <citation type="journal article" date="2021" name="PeerJ">
        <title>Extensive microbial diversity within the chicken gut microbiome revealed by metagenomics and culture.</title>
        <authorList>
            <person name="Gilroy R."/>
            <person name="Ravi A."/>
            <person name="Getino M."/>
            <person name="Pursley I."/>
            <person name="Horton D.L."/>
            <person name="Alikhan N.F."/>
            <person name="Baker D."/>
            <person name="Gharbi K."/>
            <person name="Hall N."/>
            <person name="Watson M."/>
            <person name="Adriaenssens E.M."/>
            <person name="Foster-Nyarko E."/>
            <person name="Jarju S."/>
            <person name="Secka A."/>
            <person name="Antonio M."/>
            <person name="Oren A."/>
            <person name="Chaudhuri R.R."/>
            <person name="La Ragione R."/>
            <person name="Hildebrand F."/>
            <person name="Pallen M.J."/>
        </authorList>
    </citation>
    <scope>NUCLEOTIDE SEQUENCE</scope>
    <source>
        <strain evidence="8">CHK192-19661</strain>
    </source>
</reference>
<feature type="domain" description="ABC transporter" evidence="7">
    <location>
        <begin position="4"/>
        <end position="240"/>
    </location>
</feature>
<keyword evidence="1" id="KW-0813">Transport</keyword>
<gene>
    <name evidence="8" type="ORF">H9726_06955</name>
</gene>
<dbReference type="AlphaFoldDB" id="A0A9D2IIW2"/>
<dbReference type="SUPFAM" id="SSF50331">
    <property type="entry name" value="MOP-like"/>
    <property type="match status" value="1"/>
</dbReference>
<evidence type="ECO:0000256" key="3">
    <source>
        <dbReference type="ARBA" id="ARBA00022741"/>
    </source>
</evidence>
<dbReference type="SMART" id="SM00382">
    <property type="entry name" value="AAA"/>
    <property type="match status" value="1"/>
</dbReference>
<evidence type="ECO:0000256" key="1">
    <source>
        <dbReference type="ARBA" id="ARBA00022448"/>
    </source>
</evidence>
<keyword evidence="3" id="KW-0547">Nucleotide-binding</keyword>
<keyword evidence="6" id="KW-0472">Membrane</keyword>
<dbReference type="InterPro" id="IPR003439">
    <property type="entry name" value="ABC_transporter-like_ATP-bd"/>
</dbReference>
<evidence type="ECO:0000256" key="4">
    <source>
        <dbReference type="ARBA" id="ARBA00022840"/>
    </source>
</evidence>
<proteinExistence type="predicted"/>
<evidence type="ECO:0000259" key="7">
    <source>
        <dbReference type="PROSITE" id="PS50893"/>
    </source>
</evidence>
<accession>A0A9D2IIW2</accession>
<dbReference type="SUPFAM" id="SSF52540">
    <property type="entry name" value="P-loop containing nucleoside triphosphate hydrolases"/>
    <property type="match status" value="1"/>
</dbReference>
<keyword evidence="5" id="KW-1278">Translocase</keyword>
<keyword evidence="4 8" id="KW-0067">ATP-binding</keyword>
<dbReference type="GO" id="GO:0140359">
    <property type="term" value="F:ABC-type transporter activity"/>
    <property type="evidence" value="ECO:0007669"/>
    <property type="project" value="UniProtKB-ARBA"/>
</dbReference>
<evidence type="ECO:0000256" key="2">
    <source>
        <dbReference type="ARBA" id="ARBA00022475"/>
    </source>
</evidence>
<dbReference type="GO" id="GO:0005524">
    <property type="term" value="F:ATP binding"/>
    <property type="evidence" value="ECO:0007669"/>
    <property type="project" value="UniProtKB-KW"/>
</dbReference>
<evidence type="ECO:0000313" key="9">
    <source>
        <dbReference type="Proteomes" id="UP000824025"/>
    </source>
</evidence>
<name>A0A9D2IIW2_9FIRM</name>
<evidence type="ECO:0000256" key="6">
    <source>
        <dbReference type="ARBA" id="ARBA00023136"/>
    </source>
</evidence>
<dbReference type="InterPro" id="IPR027417">
    <property type="entry name" value="P-loop_NTPase"/>
</dbReference>
<dbReference type="EMBL" id="DXCF01000034">
    <property type="protein sequence ID" value="HIZ10211.1"/>
    <property type="molecule type" value="Genomic_DNA"/>
</dbReference>
<keyword evidence="2" id="KW-1003">Cell membrane</keyword>
<evidence type="ECO:0000256" key="5">
    <source>
        <dbReference type="ARBA" id="ARBA00022967"/>
    </source>
</evidence>
<protein>
    <submittedName>
        <fullName evidence="8">ABC transporter ATP-binding protein</fullName>
    </submittedName>
</protein>
<sequence length="375" mass="41766">MPEIILKNVTKRWGDFVGVDHLNMTIEDRAFITLLGPSGCGKTTTLRMIAGLETPTEGFISIDGVPVFDSERGINVPPQKRDVGFLFQNYALWPHMTVYKNIAFGLENLRWKKPDIEARVDELCKMLKIEQFKQRYPSELSGGQQQRVAIARTLAPRPKVLFMDEPLSNLDAKLRLEMRTELKRLHVDTDSTFVYVTHDQLEAMTLATKICLMDAGVMQQYDPPLITYSRPNNLFVADFVGNPTMNFIDAVAVQDGPRSVRLNMYGIEAVLECDEDVEVPPAGEGANAVVGVRPEFMTVSEKGEGVAGKVYSTLPSGMETTVKIHYGDQIFTSVVFGGVDYAVNQPIHFSFRGKDILLFGKESGKRIGVGGIRLL</sequence>
<evidence type="ECO:0000313" key="8">
    <source>
        <dbReference type="EMBL" id="HIZ10211.1"/>
    </source>
</evidence>
<dbReference type="PROSITE" id="PS00211">
    <property type="entry name" value="ABC_TRANSPORTER_1"/>
    <property type="match status" value="1"/>
</dbReference>
<dbReference type="InterPro" id="IPR003593">
    <property type="entry name" value="AAA+_ATPase"/>
</dbReference>
<dbReference type="PROSITE" id="PS50893">
    <property type="entry name" value="ABC_TRANSPORTER_2"/>
    <property type="match status" value="1"/>
</dbReference>
<dbReference type="InterPro" id="IPR012340">
    <property type="entry name" value="NA-bd_OB-fold"/>
</dbReference>
<reference evidence="8" key="2">
    <citation type="submission" date="2021-04" db="EMBL/GenBank/DDBJ databases">
        <authorList>
            <person name="Gilroy R."/>
        </authorList>
    </citation>
    <scope>NUCLEOTIDE SEQUENCE</scope>
    <source>
        <strain evidence="8">CHK192-19661</strain>
    </source>
</reference>
<dbReference type="GO" id="GO:0055052">
    <property type="term" value="C:ATP-binding cassette (ABC) transporter complex, substrate-binding subunit-containing"/>
    <property type="evidence" value="ECO:0007669"/>
    <property type="project" value="TreeGrafter"/>
</dbReference>
<dbReference type="InterPro" id="IPR047641">
    <property type="entry name" value="ABC_transpr_MalK/UgpC-like"/>
</dbReference>
<dbReference type="InterPro" id="IPR017871">
    <property type="entry name" value="ABC_transporter-like_CS"/>
</dbReference>
<dbReference type="Gene3D" id="3.40.50.300">
    <property type="entry name" value="P-loop containing nucleotide triphosphate hydrolases"/>
    <property type="match status" value="1"/>
</dbReference>
<comment type="caution">
    <text evidence="8">The sequence shown here is derived from an EMBL/GenBank/DDBJ whole genome shotgun (WGS) entry which is preliminary data.</text>
</comment>
<dbReference type="Gene3D" id="2.40.50.140">
    <property type="entry name" value="Nucleic acid-binding proteins"/>
    <property type="match status" value="1"/>
</dbReference>
<dbReference type="Pfam" id="PF00005">
    <property type="entry name" value="ABC_tran"/>
    <property type="match status" value="1"/>
</dbReference>
<dbReference type="Gene3D" id="2.40.50.100">
    <property type="match status" value="1"/>
</dbReference>
<dbReference type="PANTHER" id="PTHR43875:SF15">
    <property type="entry name" value="TREHALOSE IMPORT ATP-BINDING PROTEIN SUGC"/>
    <property type="match status" value="1"/>
</dbReference>
<dbReference type="InterPro" id="IPR008995">
    <property type="entry name" value="Mo/tungstate-bd_C_term_dom"/>
</dbReference>
<dbReference type="FunFam" id="3.40.50.300:FF:000042">
    <property type="entry name" value="Maltose/maltodextrin ABC transporter, ATP-binding protein"/>
    <property type="match status" value="1"/>
</dbReference>
<dbReference type="PANTHER" id="PTHR43875">
    <property type="entry name" value="MALTODEXTRIN IMPORT ATP-BINDING PROTEIN MSMX"/>
    <property type="match status" value="1"/>
</dbReference>
<dbReference type="GO" id="GO:0016887">
    <property type="term" value="F:ATP hydrolysis activity"/>
    <property type="evidence" value="ECO:0007669"/>
    <property type="project" value="InterPro"/>
</dbReference>
<dbReference type="Proteomes" id="UP000824025">
    <property type="component" value="Unassembled WGS sequence"/>
</dbReference>